<keyword evidence="3" id="KW-0808">Transferase</keyword>
<dbReference type="InterPro" id="IPR004384">
    <property type="entry name" value="RNA_MeTrfase_TrmJ/LasT"/>
</dbReference>
<keyword evidence="4" id="KW-0949">S-adenosyl-L-methionine</keyword>
<feature type="domain" description="tRNA/rRNA methyltransferase SpoU type" evidence="5">
    <location>
        <begin position="12"/>
        <end position="160"/>
    </location>
</feature>
<evidence type="ECO:0000256" key="4">
    <source>
        <dbReference type="ARBA" id="ARBA00022691"/>
    </source>
</evidence>
<organism evidence="6">
    <name type="scientific">marine metagenome</name>
    <dbReference type="NCBI Taxonomy" id="408172"/>
    <lineage>
        <taxon>unclassified sequences</taxon>
        <taxon>metagenomes</taxon>
        <taxon>ecological metagenomes</taxon>
    </lineage>
</organism>
<dbReference type="SUPFAM" id="SSF75217">
    <property type="entry name" value="alpha/beta knot"/>
    <property type="match status" value="1"/>
</dbReference>
<dbReference type="GO" id="GO:0002128">
    <property type="term" value="P:tRNA nucleoside ribose methylation"/>
    <property type="evidence" value="ECO:0007669"/>
    <property type="project" value="TreeGrafter"/>
</dbReference>
<evidence type="ECO:0000313" key="6">
    <source>
        <dbReference type="EMBL" id="SVB88816.1"/>
    </source>
</evidence>
<dbReference type="AlphaFoldDB" id="A0A382HND7"/>
<dbReference type="CDD" id="cd18093">
    <property type="entry name" value="SpoU-like_TrmJ"/>
    <property type="match status" value="1"/>
</dbReference>
<sequence length="249" mass="26984">VTGKDAEISGPAIILIDPQLGENIGMVARAMLNCGLTDLRLVRPRDGWPSEKAAKASSGADLVIEKARLFNNTSEAIWNLSLVFAATKRERDMTKRAVTPEKAAKEIADVGGIGCGVLFGGEANGLTNDDVSLANSVLTVSLNPEFSSLNLSQAVLLIAYEIFKIKGGIAPAQLAMQTNYQANKKEMLGLFNHLENALDDSGFFHVREKRPIMVRNLRNLIQRADPTEQEVRTLRGVISSLKKGVPCKI</sequence>
<dbReference type="Gene3D" id="3.40.1280.10">
    <property type="match status" value="1"/>
</dbReference>
<dbReference type="InterPro" id="IPR001537">
    <property type="entry name" value="SpoU_MeTrfase"/>
</dbReference>
<comment type="similarity">
    <text evidence="1">Belongs to the class IV-like SAM-binding methyltransferase superfamily. RNA methyltransferase TrmH family.</text>
</comment>
<dbReference type="PIRSF" id="PIRSF004808">
    <property type="entry name" value="LasT"/>
    <property type="match status" value="1"/>
</dbReference>
<gene>
    <name evidence="6" type="ORF">METZ01_LOCUS241670</name>
</gene>
<proteinExistence type="inferred from homology"/>
<dbReference type="Gene3D" id="1.10.8.590">
    <property type="match status" value="1"/>
</dbReference>
<dbReference type="GO" id="GO:0003723">
    <property type="term" value="F:RNA binding"/>
    <property type="evidence" value="ECO:0007669"/>
    <property type="project" value="InterPro"/>
</dbReference>
<evidence type="ECO:0000256" key="1">
    <source>
        <dbReference type="ARBA" id="ARBA00007228"/>
    </source>
</evidence>
<feature type="non-terminal residue" evidence="6">
    <location>
        <position position="1"/>
    </location>
</feature>
<evidence type="ECO:0000259" key="5">
    <source>
        <dbReference type="Pfam" id="PF00588"/>
    </source>
</evidence>
<dbReference type="PANTHER" id="PTHR42786">
    <property type="entry name" value="TRNA/RRNA METHYLTRANSFERASE"/>
    <property type="match status" value="1"/>
</dbReference>
<dbReference type="EMBL" id="UINC01062316">
    <property type="protein sequence ID" value="SVB88816.1"/>
    <property type="molecule type" value="Genomic_DNA"/>
</dbReference>
<keyword evidence="2" id="KW-0489">Methyltransferase</keyword>
<dbReference type="GO" id="GO:0008173">
    <property type="term" value="F:RNA methyltransferase activity"/>
    <property type="evidence" value="ECO:0007669"/>
    <property type="project" value="InterPro"/>
</dbReference>
<protein>
    <recommendedName>
        <fullName evidence="5">tRNA/rRNA methyltransferase SpoU type domain-containing protein</fullName>
    </recommendedName>
</protein>
<evidence type="ECO:0000256" key="3">
    <source>
        <dbReference type="ARBA" id="ARBA00022679"/>
    </source>
</evidence>
<dbReference type="Pfam" id="PF00588">
    <property type="entry name" value="SpoU_methylase"/>
    <property type="match status" value="1"/>
</dbReference>
<evidence type="ECO:0000256" key="2">
    <source>
        <dbReference type="ARBA" id="ARBA00022603"/>
    </source>
</evidence>
<dbReference type="PANTHER" id="PTHR42786:SF7">
    <property type="entry name" value="TRNA_RRNA METHYLTRANSFERASE SPOU TYPE DOMAIN-CONTAINING PROTEIN"/>
    <property type="match status" value="1"/>
</dbReference>
<dbReference type="InterPro" id="IPR029026">
    <property type="entry name" value="tRNA_m1G_MTases_N"/>
</dbReference>
<dbReference type="InterPro" id="IPR029028">
    <property type="entry name" value="Alpha/beta_knot_MTases"/>
</dbReference>
<accession>A0A382HND7</accession>
<name>A0A382HND7_9ZZZZ</name>
<reference evidence="6" key="1">
    <citation type="submission" date="2018-05" db="EMBL/GenBank/DDBJ databases">
        <authorList>
            <person name="Lanie J.A."/>
            <person name="Ng W.-L."/>
            <person name="Kazmierczak K.M."/>
            <person name="Andrzejewski T.M."/>
            <person name="Davidsen T.M."/>
            <person name="Wayne K.J."/>
            <person name="Tettelin H."/>
            <person name="Glass J.I."/>
            <person name="Rusch D."/>
            <person name="Podicherti R."/>
            <person name="Tsui H.-C.T."/>
            <person name="Winkler M.E."/>
        </authorList>
    </citation>
    <scope>NUCLEOTIDE SEQUENCE</scope>
</reference>
<dbReference type="GO" id="GO:0005829">
    <property type="term" value="C:cytosol"/>
    <property type="evidence" value="ECO:0007669"/>
    <property type="project" value="TreeGrafter"/>
</dbReference>